<dbReference type="EMBL" id="GIIL01006722">
    <property type="protein sequence ID" value="NOV50448.1"/>
    <property type="molecule type" value="Transcribed_RNA"/>
</dbReference>
<name>A0A6M2DZG3_XENCH</name>
<evidence type="ECO:0000313" key="1">
    <source>
        <dbReference type="EMBL" id="NOV50448.1"/>
    </source>
</evidence>
<dbReference type="AlphaFoldDB" id="A0A6M2DZG3"/>
<organism evidence="1">
    <name type="scientific">Xenopsylla cheopis</name>
    <name type="common">Oriental rat flea</name>
    <name type="synonym">Pulex cheopis</name>
    <dbReference type="NCBI Taxonomy" id="163159"/>
    <lineage>
        <taxon>Eukaryota</taxon>
        <taxon>Metazoa</taxon>
        <taxon>Ecdysozoa</taxon>
        <taxon>Arthropoda</taxon>
        <taxon>Hexapoda</taxon>
        <taxon>Insecta</taxon>
        <taxon>Pterygota</taxon>
        <taxon>Neoptera</taxon>
        <taxon>Endopterygota</taxon>
        <taxon>Siphonaptera</taxon>
        <taxon>Pulicidae</taxon>
        <taxon>Xenopsyllinae</taxon>
        <taxon>Xenopsylla</taxon>
    </lineage>
</organism>
<proteinExistence type="predicted"/>
<protein>
    <submittedName>
        <fullName evidence="1">Putative secreted protein</fullName>
    </submittedName>
</protein>
<accession>A0A6M2DZG3</accession>
<reference evidence="1" key="1">
    <citation type="submission" date="2020-03" db="EMBL/GenBank/DDBJ databases">
        <title>Transcriptomic Profiling of the Digestive Tract of the Rat Flea, Xenopsylla cheopis, Following Blood Feeding and Infection with Yersinia pestis.</title>
        <authorList>
            <person name="Bland D.M."/>
            <person name="Martens C.A."/>
            <person name="Virtaneva K."/>
            <person name="Kanakabandi K."/>
            <person name="Long D."/>
            <person name="Rosenke R."/>
            <person name="Saturday G.A."/>
            <person name="Hoyt F.H."/>
            <person name="Bruno D.P."/>
            <person name="Ribeiro J.M.C."/>
            <person name="Hinnebusch J."/>
        </authorList>
    </citation>
    <scope>NUCLEOTIDE SEQUENCE</scope>
</reference>
<sequence>MFFNSDIFLLSSLLVECCLSAGRWDKHFLLAFLFNAIIFRISNGISDNSSDDSLLNYFKGEYVFVYF</sequence>